<dbReference type="EMBL" id="JDVG02000584">
    <property type="protein sequence ID" value="KFB71189.1"/>
    <property type="molecule type" value="Genomic_DNA"/>
</dbReference>
<dbReference type="InterPro" id="IPR001087">
    <property type="entry name" value="GDSL"/>
</dbReference>
<evidence type="ECO:0000256" key="2">
    <source>
        <dbReference type="SAM" id="SignalP"/>
    </source>
</evidence>
<evidence type="ECO:0000313" key="4">
    <source>
        <dbReference type="EMBL" id="KFB71189.1"/>
    </source>
</evidence>
<dbReference type="InterPro" id="IPR036709">
    <property type="entry name" value="Autotransporte_beta_dom_sf"/>
</dbReference>
<dbReference type="GO" id="GO:0106435">
    <property type="term" value="F:carboxylesterase activity"/>
    <property type="evidence" value="ECO:0007669"/>
    <property type="project" value="UniProtKB-EC"/>
</dbReference>
<dbReference type="InterPro" id="IPR051058">
    <property type="entry name" value="GDSL_Est/Lipase"/>
</dbReference>
<evidence type="ECO:0000256" key="1">
    <source>
        <dbReference type="ARBA" id="ARBA00022801"/>
    </source>
</evidence>
<dbReference type="InterPro" id="IPR006315">
    <property type="entry name" value="OM_autotransptr_brl_dom"/>
</dbReference>
<protein>
    <submittedName>
        <fullName evidence="4">Esterase EstA</fullName>
        <ecNumber evidence="4">3.1.1.1</ecNumber>
    </submittedName>
</protein>
<gene>
    <name evidence="4" type="primary">estA</name>
    <name evidence="4" type="ORF">AW09_003685</name>
</gene>
<accession>A0A080M208</accession>
<sequence precursor="true">MHKHHGLVTKRGAVLAALLLGVVAGVQAGDYSNVQIFGDSLTDSGAYQALVGPNARFTTNPGTVWSENLGASYGKPVSAAYAAWQAGATAGFTPVANGNNFAVGGARVDLQPGNLSGFPGLRPFIPPVSAQVSDFLARGPVDSKALYALLGGSNDIFVQATLVNGGGSPEVAHAAVRTAANAMTAQVNRLQSASARHLIVIGVPDIGRTPAAGSLPPAGAALLSSLTATYDAALVAGLAGRNLLFFDGNKLFNAIFANPGAYGFSNTTTPVCPGSPPDALACVAAPNGHMFADAVHWTSSLHRVLSDWVHASLEGASRVGLLSLVPIGRSGAQWRSIDDRLQQFENFGYQGQGFFVTGDHASSRKDANGGLPSANGSGGSLVMGYEKAFSEQLFGGVTLGYGNAPFDLGNGQGSVKYDEWALSAFAAHRFGAFYASALATYSWLDFESKRKVVLGPFSSSERGNTRGGQFGVKGQIGYNFVSGNLVHGPLAALAWERVRVDGFSEQSNSVTAMTFSDQTRESLRSRLGWQVAAETDWSGARLRPYAQLSYDYEHNDHQHSYRAGFVGGPAAMDMPITNQSGGYGTLLAGVNAELGKTLRLGLGASTTISQPGARSSAINVTLGAPF</sequence>
<evidence type="ECO:0000313" key="5">
    <source>
        <dbReference type="Proteomes" id="UP000020077"/>
    </source>
</evidence>
<keyword evidence="2" id="KW-0732">Signal</keyword>
<evidence type="ECO:0000259" key="3">
    <source>
        <dbReference type="PROSITE" id="PS51208"/>
    </source>
</evidence>
<feature type="signal peptide" evidence="2">
    <location>
        <begin position="1"/>
        <end position="28"/>
    </location>
</feature>
<dbReference type="InterPro" id="IPR005546">
    <property type="entry name" value="Autotransporte_beta"/>
</dbReference>
<dbReference type="EC" id="3.1.1.1" evidence="4"/>
<dbReference type="Proteomes" id="UP000020077">
    <property type="component" value="Unassembled WGS sequence"/>
</dbReference>
<dbReference type="CDD" id="cd01847">
    <property type="entry name" value="Triacylglycerol_lipase_like"/>
    <property type="match status" value="1"/>
</dbReference>
<dbReference type="GO" id="GO:0019867">
    <property type="term" value="C:outer membrane"/>
    <property type="evidence" value="ECO:0007669"/>
    <property type="project" value="InterPro"/>
</dbReference>
<dbReference type="InterPro" id="IPR036514">
    <property type="entry name" value="SGNH_hydro_sf"/>
</dbReference>
<name>A0A080M208_9PROT</name>
<dbReference type="PANTHER" id="PTHR45648:SF22">
    <property type="entry name" value="GDSL LIPASE_ACYLHYDROLASE FAMILY PROTEIN (AFU_ORTHOLOGUE AFUA_4G14700)"/>
    <property type="match status" value="1"/>
</dbReference>
<feature type="domain" description="Autotransporter" evidence="3">
    <location>
        <begin position="347"/>
        <end position="626"/>
    </location>
</feature>
<feature type="chain" id="PRO_5001750951" evidence="2">
    <location>
        <begin position="29"/>
        <end position="626"/>
    </location>
</feature>
<proteinExistence type="predicted"/>
<dbReference type="NCBIfam" id="TIGR01414">
    <property type="entry name" value="autotrans_barl"/>
    <property type="match status" value="1"/>
</dbReference>
<dbReference type="PROSITE" id="PS51208">
    <property type="entry name" value="AUTOTRANSPORTER"/>
    <property type="match status" value="1"/>
</dbReference>
<dbReference type="Gene3D" id="2.40.128.130">
    <property type="entry name" value="Autotransporter beta-domain"/>
    <property type="match status" value="1"/>
</dbReference>
<dbReference type="Pfam" id="PF00657">
    <property type="entry name" value="Lipase_GDSL"/>
    <property type="match status" value="1"/>
</dbReference>
<organism evidence="4 5">
    <name type="scientific">Candidatus Accumulibacter phosphatis</name>
    <dbReference type="NCBI Taxonomy" id="327160"/>
    <lineage>
        <taxon>Bacteria</taxon>
        <taxon>Pseudomonadati</taxon>
        <taxon>Pseudomonadota</taxon>
        <taxon>Betaproteobacteria</taxon>
        <taxon>Candidatus Accumulibacter</taxon>
    </lineage>
</organism>
<reference evidence="4 5" key="1">
    <citation type="submission" date="2014-02" db="EMBL/GenBank/DDBJ databases">
        <title>Expanding our view of genomic diversity in Candidatus Accumulibacter clades.</title>
        <authorList>
            <person name="Skennerton C.T."/>
            <person name="Barr J.J."/>
            <person name="Slater F.R."/>
            <person name="Bond P.L."/>
            <person name="Tyson G.W."/>
        </authorList>
    </citation>
    <scope>NUCLEOTIDE SEQUENCE [LARGE SCALE GENOMIC DNA]</scope>
    <source>
        <strain evidence="5">BA-91</strain>
    </source>
</reference>
<dbReference type="Gene3D" id="3.40.50.1110">
    <property type="entry name" value="SGNH hydrolase"/>
    <property type="match status" value="1"/>
</dbReference>
<dbReference type="AlphaFoldDB" id="A0A080M208"/>
<dbReference type="Pfam" id="PF03797">
    <property type="entry name" value="Autotransporter"/>
    <property type="match status" value="1"/>
</dbReference>
<dbReference type="SMART" id="SM00869">
    <property type="entry name" value="Autotransporter"/>
    <property type="match status" value="1"/>
</dbReference>
<comment type="caution">
    <text evidence="4">The sequence shown here is derived from an EMBL/GenBank/DDBJ whole genome shotgun (WGS) entry which is preliminary data.</text>
</comment>
<dbReference type="SUPFAM" id="SSF52266">
    <property type="entry name" value="SGNH hydrolase"/>
    <property type="match status" value="1"/>
</dbReference>
<keyword evidence="1 4" id="KW-0378">Hydrolase</keyword>
<dbReference type="SUPFAM" id="SSF103515">
    <property type="entry name" value="Autotransporter"/>
    <property type="match status" value="1"/>
</dbReference>
<dbReference type="PANTHER" id="PTHR45648">
    <property type="entry name" value="GDSL LIPASE/ACYLHYDROLASE FAMILY PROTEIN (AFU_ORTHOLOGUE AFUA_4G14700)"/>
    <property type="match status" value="1"/>
</dbReference>